<feature type="transmembrane region" description="Helical" evidence="1">
    <location>
        <begin position="127"/>
        <end position="149"/>
    </location>
</feature>
<dbReference type="EMBL" id="CP029210">
    <property type="protein sequence ID" value="AWI52409.1"/>
    <property type="molecule type" value="Genomic_DNA"/>
</dbReference>
<dbReference type="Proteomes" id="UP000244892">
    <property type="component" value="Chromosome"/>
</dbReference>
<keyword evidence="3" id="KW-1185">Reference proteome</keyword>
<dbReference type="RefSeq" id="WP_109034443.1">
    <property type="nucleotide sequence ID" value="NZ_CP029210.1"/>
</dbReference>
<dbReference type="AlphaFoldDB" id="A0A2U8FN44"/>
<feature type="transmembrane region" description="Helical" evidence="1">
    <location>
        <begin position="202"/>
        <end position="222"/>
    </location>
</feature>
<dbReference type="KEGG" id="aon:DEH84_02410"/>
<sequence length="546" mass="61208">MLEVGDTFAKRVSFGLFFVIFLYVFFQYAWLTEDAFINFRVLENMRGGQGFVWNPGERVQVFTSALWLFLNYFAYEISGQIFQAAIFLSLLLVSAVMIVFYVLAERRTGLFLLSVSPFLLSRSLRDYMTSGLETPLVMLAITFFVLALVKAKIHRGLWLGLATSMCLLTRHDIFVVVLPFLIFEIVGAWGRPHGWRHFAVGFAAGLVPFLLWTGFSLVYFGLPVPNTARAKVVGGDTVAQSLMYLEYMRHFDPLAYFALAGSLLLQFSVRSKYRFAYLVSIFFFLVYIASVGADYMIGRFFVGPLVLSLALSVHAVRDRSGDKDVSTLLSSARSGLIIVGMLLLLGFRVNNESRYWDARPVFVSGIVDERHVYYGQTDLETIAQSGVLGHFKDNARHMRDPGGIYMACNIGMAVYYADRAVRVIDPLALSDFFLAGLRPLPSARIGHFERPVPIEYIKSLQQERNAFTDARVAAYFNDTLLITRSHELFSAERFRAIYRVLTGAHSEALRLASVSPALVGGFVEVPATEKTSVACAGAGTRVIRFK</sequence>
<organism evidence="2 3">
    <name type="scientific">Aquabacterium olei</name>
    <dbReference type="NCBI Taxonomy" id="1296669"/>
    <lineage>
        <taxon>Bacteria</taxon>
        <taxon>Pseudomonadati</taxon>
        <taxon>Pseudomonadota</taxon>
        <taxon>Betaproteobacteria</taxon>
        <taxon>Burkholderiales</taxon>
        <taxon>Aquabacterium</taxon>
    </lineage>
</organism>
<evidence type="ECO:0000313" key="3">
    <source>
        <dbReference type="Proteomes" id="UP000244892"/>
    </source>
</evidence>
<feature type="transmembrane region" description="Helical" evidence="1">
    <location>
        <begin position="82"/>
        <end position="104"/>
    </location>
</feature>
<keyword evidence="1" id="KW-0812">Transmembrane</keyword>
<accession>A0A2U8FN44</accession>
<dbReference type="OrthoDB" id="2020414at2"/>
<keyword evidence="1" id="KW-1133">Transmembrane helix</keyword>
<proteinExistence type="predicted"/>
<name>A0A2U8FN44_9BURK</name>
<reference evidence="2 3" key="1">
    <citation type="submission" date="2018-05" db="EMBL/GenBank/DDBJ databases">
        <title>complete genome sequence of Aquabacterium olei NBRC 110486.</title>
        <authorList>
            <person name="Tang B."/>
            <person name="Chang J."/>
            <person name="Zhang L."/>
            <person name="Yang H."/>
        </authorList>
    </citation>
    <scope>NUCLEOTIDE SEQUENCE [LARGE SCALE GENOMIC DNA]</scope>
    <source>
        <strain evidence="2 3">NBRC 110486</strain>
    </source>
</reference>
<evidence type="ECO:0000313" key="2">
    <source>
        <dbReference type="EMBL" id="AWI52409.1"/>
    </source>
</evidence>
<protein>
    <recommendedName>
        <fullName evidence="4">Glycosyltransferase RgtA/B/C/D-like domain-containing protein</fullName>
    </recommendedName>
</protein>
<feature type="transmembrane region" description="Helical" evidence="1">
    <location>
        <begin position="12"/>
        <end position="31"/>
    </location>
</feature>
<feature type="transmembrane region" description="Helical" evidence="1">
    <location>
        <begin position="275"/>
        <end position="293"/>
    </location>
</feature>
<feature type="transmembrane region" description="Helical" evidence="1">
    <location>
        <begin position="59"/>
        <end position="75"/>
    </location>
</feature>
<feature type="transmembrane region" description="Helical" evidence="1">
    <location>
        <begin position="328"/>
        <end position="347"/>
    </location>
</feature>
<evidence type="ECO:0000256" key="1">
    <source>
        <dbReference type="SAM" id="Phobius"/>
    </source>
</evidence>
<evidence type="ECO:0008006" key="4">
    <source>
        <dbReference type="Google" id="ProtNLM"/>
    </source>
</evidence>
<gene>
    <name evidence="2" type="ORF">DEH84_02410</name>
</gene>
<keyword evidence="1" id="KW-0472">Membrane</keyword>